<comment type="caution">
    <text evidence="1">The sequence shown here is derived from an EMBL/GenBank/DDBJ whole genome shotgun (WGS) entry which is preliminary data.</text>
</comment>
<accession>A0A367M814</accession>
<organism evidence="1 2">
    <name type="scientific">Pseudomonas aeruginosa</name>
    <dbReference type="NCBI Taxonomy" id="287"/>
    <lineage>
        <taxon>Bacteria</taxon>
        <taxon>Pseudomonadati</taxon>
        <taxon>Pseudomonadota</taxon>
        <taxon>Gammaproteobacteria</taxon>
        <taxon>Pseudomonadales</taxon>
        <taxon>Pseudomonadaceae</taxon>
        <taxon>Pseudomonas</taxon>
    </lineage>
</organism>
<dbReference type="EMBL" id="QORE01000586">
    <property type="protein sequence ID" value="RCI73548.1"/>
    <property type="molecule type" value="Genomic_DNA"/>
</dbReference>
<feature type="non-terminal residue" evidence="1">
    <location>
        <position position="146"/>
    </location>
</feature>
<protein>
    <submittedName>
        <fullName evidence="1">Uncharacterized protein</fullName>
    </submittedName>
</protein>
<evidence type="ECO:0000313" key="1">
    <source>
        <dbReference type="EMBL" id="RCI73548.1"/>
    </source>
</evidence>
<sequence>MIEFFANKLDPEPLRQYPVRARMPIDTWLRGNVASYRRNRRRIRRGELNPVTISVNGRLVHFSRWRVTEIGPDDEVHIWKEPKGIDPISITIAAIKSAQALFRLFMPRIKMPSTQNPRQGDPLESARTKANQVRYGDIVREAFGRN</sequence>
<proteinExistence type="predicted"/>
<gene>
    <name evidence="1" type="ORF">DT376_17770</name>
</gene>
<reference evidence="1 2" key="1">
    <citation type="submission" date="2018-07" db="EMBL/GenBank/DDBJ databases">
        <title>Mechanisms of high-level aminoglycoside resistance among Gram-negative pathogens in Brazil.</title>
        <authorList>
            <person name="Ballaben A.S."/>
            <person name="Darini A.L.C."/>
            <person name="Doi Y."/>
        </authorList>
    </citation>
    <scope>NUCLEOTIDE SEQUENCE [LARGE SCALE GENOMIC DNA]</scope>
    <source>
        <strain evidence="1 2">B2-305</strain>
    </source>
</reference>
<evidence type="ECO:0000313" key="2">
    <source>
        <dbReference type="Proteomes" id="UP000253594"/>
    </source>
</evidence>
<dbReference type="Proteomes" id="UP000253594">
    <property type="component" value="Unassembled WGS sequence"/>
</dbReference>
<dbReference type="AlphaFoldDB" id="A0A367M814"/>
<name>A0A367M814_PSEAI</name>